<keyword evidence="3" id="KW-0813">Transport</keyword>
<evidence type="ECO:0000256" key="8">
    <source>
        <dbReference type="SAM" id="Coils"/>
    </source>
</evidence>
<feature type="coiled-coil region" evidence="8">
    <location>
        <begin position="329"/>
        <end position="356"/>
    </location>
</feature>
<protein>
    <recommendedName>
        <fullName evidence="12">Outer membrane efflux protein</fullName>
    </recommendedName>
</protein>
<dbReference type="Gene3D" id="1.20.1600.10">
    <property type="entry name" value="Outer membrane efflux proteins (OEP)"/>
    <property type="match status" value="1"/>
</dbReference>
<reference evidence="10 11" key="1">
    <citation type="submission" date="2024-05" db="EMBL/GenBank/DDBJ databases">
        <authorList>
            <consortium name="Candidatus Magnetaquicoccaceae bacterium FCR-1 genome sequencing consortium"/>
            <person name="Shimoshige H."/>
            <person name="Shimamura S."/>
            <person name="Taoka A."/>
            <person name="Kobayashi H."/>
            <person name="Maekawa T."/>
        </authorList>
    </citation>
    <scope>NUCLEOTIDE SEQUENCE [LARGE SCALE GENOMIC DNA]</scope>
    <source>
        <strain evidence="10 11">FCR-1</strain>
    </source>
</reference>
<evidence type="ECO:0000313" key="10">
    <source>
        <dbReference type="EMBL" id="GAB0058378.1"/>
    </source>
</evidence>
<evidence type="ECO:0000256" key="9">
    <source>
        <dbReference type="SAM" id="MobiDB-lite"/>
    </source>
</evidence>
<keyword evidence="8" id="KW-0175">Coiled coil</keyword>
<dbReference type="Pfam" id="PF02321">
    <property type="entry name" value="OEP"/>
    <property type="match status" value="1"/>
</dbReference>
<evidence type="ECO:0000256" key="7">
    <source>
        <dbReference type="ARBA" id="ARBA00023237"/>
    </source>
</evidence>
<comment type="subcellular location">
    <subcellularLocation>
        <location evidence="1">Cell outer membrane</location>
    </subcellularLocation>
</comment>
<keyword evidence="4" id="KW-1134">Transmembrane beta strand</keyword>
<organism evidence="10 11">
    <name type="scientific">Candidatus Magnetaquiglobus chichijimensis</name>
    <dbReference type="NCBI Taxonomy" id="3141448"/>
    <lineage>
        <taxon>Bacteria</taxon>
        <taxon>Pseudomonadati</taxon>
        <taxon>Pseudomonadota</taxon>
        <taxon>Magnetococcia</taxon>
        <taxon>Magnetococcales</taxon>
        <taxon>Candidatus Magnetaquicoccaceae</taxon>
        <taxon>Candidatus Magnetaquiglobus</taxon>
    </lineage>
</organism>
<keyword evidence="6" id="KW-0472">Membrane</keyword>
<sequence length="493" mass="53923">MKRLIPGERRKVSRVRLGLVAGLLACGLITPAWAEDCRGLTERMLEQHPRLLAAKRDVEAARANVGKVRGGWFPDFKVNGATGQEKRKPANGGKRTEMEAQTLTMTLNQLLWDFGKTHAEFSKAELSRLQSELTLANQRADLILDAATTCVNLLKHHRALAFAEQSVENIRKQTGLEESRVELGGGLETDALQARSQLSGAQARLARAKGSVNTAINHFRTLFEVEPGPPETLFELANPANRLPPSLEEVLARTRDGNLQIQIAQVAVTTSEMEKARVIGAELSPRVGAVVEKKYKEDAEGVQGNQQELAARVEMSYPFNLGLAGFHALDGAREGMAAAGNRLEDARRQSEEQARNGWETIRTAQENAEFLENQARIAAEFLRMARQERLHGARSLIDVLSGETGLINARSDAETAMADVLVARFGLLKTMGALDLELLQRGKRFEMPRGDALENEVKPGESVSEGNKEAPVKKAAGKRAADKKPVSKKAPAE</sequence>
<dbReference type="InterPro" id="IPR003423">
    <property type="entry name" value="OMP_efflux"/>
</dbReference>
<accession>A0ABQ0CBW6</accession>
<name>A0ABQ0CBW6_9PROT</name>
<dbReference type="EMBL" id="BAAFGK010000004">
    <property type="protein sequence ID" value="GAB0058378.1"/>
    <property type="molecule type" value="Genomic_DNA"/>
</dbReference>
<evidence type="ECO:0000256" key="6">
    <source>
        <dbReference type="ARBA" id="ARBA00023136"/>
    </source>
</evidence>
<evidence type="ECO:0000256" key="1">
    <source>
        <dbReference type="ARBA" id="ARBA00004442"/>
    </source>
</evidence>
<evidence type="ECO:0008006" key="12">
    <source>
        <dbReference type="Google" id="ProtNLM"/>
    </source>
</evidence>
<comment type="caution">
    <text evidence="10">The sequence shown here is derived from an EMBL/GenBank/DDBJ whole genome shotgun (WGS) entry which is preliminary data.</text>
</comment>
<dbReference type="SUPFAM" id="SSF56954">
    <property type="entry name" value="Outer membrane efflux proteins (OEP)"/>
    <property type="match status" value="1"/>
</dbReference>
<feature type="compositionally biased region" description="Basic and acidic residues" evidence="9">
    <location>
        <begin position="479"/>
        <end position="493"/>
    </location>
</feature>
<feature type="compositionally biased region" description="Basic and acidic residues" evidence="9">
    <location>
        <begin position="449"/>
        <end position="459"/>
    </location>
</feature>
<evidence type="ECO:0000256" key="4">
    <source>
        <dbReference type="ARBA" id="ARBA00022452"/>
    </source>
</evidence>
<evidence type="ECO:0000256" key="3">
    <source>
        <dbReference type="ARBA" id="ARBA00022448"/>
    </source>
</evidence>
<evidence type="ECO:0000313" key="11">
    <source>
        <dbReference type="Proteomes" id="UP001628193"/>
    </source>
</evidence>
<evidence type="ECO:0000256" key="2">
    <source>
        <dbReference type="ARBA" id="ARBA00007613"/>
    </source>
</evidence>
<dbReference type="RefSeq" id="WP_420906053.1">
    <property type="nucleotide sequence ID" value="NZ_BAAFGK010000004.1"/>
</dbReference>
<feature type="region of interest" description="Disordered" evidence="9">
    <location>
        <begin position="449"/>
        <end position="493"/>
    </location>
</feature>
<gene>
    <name evidence="10" type="ORF">SIID45300_02727</name>
</gene>
<dbReference type="InterPro" id="IPR051906">
    <property type="entry name" value="TolC-like"/>
</dbReference>
<proteinExistence type="inferred from homology"/>
<reference evidence="10 11" key="2">
    <citation type="submission" date="2024-09" db="EMBL/GenBank/DDBJ databases">
        <title>Draft genome sequence of Candidatus Magnetaquicoccaceae bacterium FCR-1.</title>
        <authorList>
            <person name="Shimoshige H."/>
            <person name="Shimamura S."/>
            <person name="Taoka A."/>
            <person name="Kobayashi H."/>
            <person name="Maekawa T."/>
        </authorList>
    </citation>
    <scope>NUCLEOTIDE SEQUENCE [LARGE SCALE GENOMIC DNA]</scope>
    <source>
        <strain evidence="10 11">FCR-1</strain>
    </source>
</reference>
<evidence type="ECO:0000256" key="5">
    <source>
        <dbReference type="ARBA" id="ARBA00022692"/>
    </source>
</evidence>
<dbReference type="PANTHER" id="PTHR30026:SF22">
    <property type="entry name" value="OUTER MEMBRANE EFFLUX PROTEIN"/>
    <property type="match status" value="1"/>
</dbReference>
<keyword evidence="7" id="KW-0998">Cell outer membrane</keyword>
<comment type="similarity">
    <text evidence="2">Belongs to the outer membrane factor (OMF) (TC 1.B.17) family.</text>
</comment>
<dbReference type="PANTHER" id="PTHR30026">
    <property type="entry name" value="OUTER MEMBRANE PROTEIN TOLC"/>
    <property type="match status" value="1"/>
</dbReference>
<dbReference type="Proteomes" id="UP001628193">
    <property type="component" value="Unassembled WGS sequence"/>
</dbReference>
<keyword evidence="5" id="KW-0812">Transmembrane</keyword>
<keyword evidence="11" id="KW-1185">Reference proteome</keyword>